<evidence type="ECO:0000313" key="4">
    <source>
        <dbReference type="Proteomes" id="UP001259832"/>
    </source>
</evidence>
<feature type="domain" description="HTH CENPB-type" evidence="2">
    <location>
        <begin position="74"/>
        <end position="147"/>
    </location>
</feature>
<organism evidence="3 4">
    <name type="scientific">Phytophthora citrophthora</name>
    <dbReference type="NCBI Taxonomy" id="4793"/>
    <lineage>
        <taxon>Eukaryota</taxon>
        <taxon>Sar</taxon>
        <taxon>Stramenopiles</taxon>
        <taxon>Oomycota</taxon>
        <taxon>Peronosporomycetes</taxon>
        <taxon>Peronosporales</taxon>
        <taxon>Peronosporaceae</taxon>
        <taxon>Phytophthora</taxon>
    </lineage>
</organism>
<reference evidence="3" key="1">
    <citation type="submission" date="2023-08" db="EMBL/GenBank/DDBJ databases">
        <title>Reference Genome Resource for the Citrus Pathogen Phytophthora citrophthora.</title>
        <authorList>
            <person name="Moller H."/>
            <person name="Coetzee B."/>
            <person name="Rose L.J."/>
            <person name="Van Niekerk J.M."/>
        </authorList>
    </citation>
    <scope>NUCLEOTIDE SEQUENCE</scope>
    <source>
        <strain evidence="3">STE-U-9442</strain>
    </source>
</reference>
<dbReference type="InterPro" id="IPR050863">
    <property type="entry name" value="CenT-Element_Derived"/>
</dbReference>
<evidence type="ECO:0000259" key="2">
    <source>
        <dbReference type="PROSITE" id="PS51253"/>
    </source>
</evidence>
<dbReference type="PROSITE" id="PS51253">
    <property type="entry name" value="HTH_CENPB"/>
    <property type="match status" value="1"/>
</dbReference>
<dbReference type="PANTHER" id="PTHR19303">
    <property type="entry name" value="TRANSPOSON"/>
    <property type="match status" value="1"/>
</dbReference>
<dbReference type="GO" id="GO:0005634">
    <property type="term" value="C:nucleus"/>
    <property type="evidence" value="ECO:0007669"/>
    <property type="project" value="TreeGrafter"/>
</dbReference>
<keyword evidence="1" id="KW-0238">DNA-binding</keyword>
<comment type="caution">
    <text evidence="3">The sequence shown here is derived from an EMBL/GenBank/DDBJ whole genome shotgun (WGS) entry which is preliminary data.</text>
</comment>
<dbReference type="EMBL" id="JASMQC010000009">
    <property type="protein sequence ID" value="KAK1942484.1"/>
    <property type="molecule type" value="Genomic_DNA"/>
</dbReference>
<dbReference type="InterPro" id="IPR009057">
    <property type="entry name" value="Homeodomain-like_sf"/>
</dbReference>
<dbReference type="GO" id="GO:0003677">
    <property type="term" value="F:DNA binding"/>
    <property type="evidence" value="ECO:0007669"/>
    <property type="project" value="UniProtKB-KW"/>
</dbReference>
<proteinExistence type="predicted"/>
<dbReference type="Pfam" id="PF03221">
    <property type="entry name" value="HTH_Tnp_Tc5"/>
    <property type="match status" value="1"/>
</dbReference>
<sequence length="604" mass="67722">MDSKKRGRGVGPRLNDLQRLEIIQRYKTAQPPVSLRQLARDFGVDEKSIRRVIKAAPDIESRATSSAVLHLRGNVHRRPAPRFPELEKALAGWIDAQERAKADISPSVVIDKAKLIARSMGISPEEFKASWGWYDKFSRRYGVRTAFLGSKEREEGTRDCKSLQELHQLMTHYDPEWVFTVEETSVFYDALPFNTDVGSRNRVTVVLSCNSSGRIALPVAVIGKEKLQNTSPVPYFMQERAWLDRPTFGRWYSSVFLPFVRERTSKPVLLVVDGEQPGHQGDFEEGGARLVFLPPSLSRAKNSSGTGEITNPKAWWSRPMDMGVIAALKAKYKLLLVQNVLSYHTAPDEVKAALEAAEGKIRNGGLHFGHPPTVLDAARLLEQAWSQVPDDLLTNCFARANLIPPSKLLAPTALPTGMNALEEQSQASMRYNDDVAVKIEEMLRSRTLPVHFWGVSKLRPADLRDRIRAFMYLDDENSFELQRRLQDEIKEALSDQNLLPAMDPLVLASTVSHQDEPEPEHDLESQVRGILLGITDIASRLRLLPAGADAATLAPLQVEGCIAAADQIRHCIQAFDNKLHDKRKTVEQVWKPSDQVQDDHTTSV</sequence>
<dbReference type="Pfam" id="PF03184">
    <property type="entry name" value="DDE_1"/>
    <property type="match status" value="1"/>
</dbReference>
<keyword evidence="4" id="KW-1185">Reference proteome</keyword>
<gene>
    <name evidence="3" type="ORF">P3T76_005983</name>
</gene>
<name>A0AAD9GQ10_9STRA</name>
<dbReference type="SMART" id="SM00674">
    <property type="entry name" value="CENPB"/>
    <property type="match status" value="1"/>
</dbReference>
<accession>A0AAD9GQ10</accession>
<dbReference type="InterPro" id="IPR006600">
    <property type="entry name" value="HTH_CenpB_DNA-bd_dom"/>
</dbReference>
<dbReference type="Proteomes" id="UP001259832">
    <property type="component" value="Unassembled WGS sequence"/>
</dbReference>
<dbReference type="AlphaFoldDB" id="A0AAD9GQ10"/>
<dbReference type="SUPFAM" id="SSF46689">
    <property type="entry name" value="Homeodomain-like"/>
    <property type="match status" value="1"/>
</dbReference>
<evidence type="ECO:0000256" key="1">
    <source>
        <dbReference type="ARBA" id="ARBA00023125"/>
    </source>
</evidence>
<protein>
    <submittedName>
        <fullName evidence="3">Jerky -like</fullName>
    </submittedName>
</protein>
<dbReference type="PANTHER" id="PTHR19303:SF73">
    <property type="entry name" value="PROTEIN PDC2"/>
    <property type="match status" value="1"/>
</dbReference>
<evidence type="ECO:0000313" key="3">
    <source>
        <dbReference type="EMBL" id="KAK1942484.1"/>
    </source>
</evidence>
<dbReference type="Gene3D" id="1.10.10.60">
    <property type="entry name" value="Homeodomain-like"/>
    <property type="match status" value="1"/>
</dbReference>
<dbReference type="InterPro" id="IPR004875">
    <property type="entry name" value="DDE_SF_endonuclease_dom"/>
</dbReference>